<comment type="caution">
    <text evidence="1">The sequence shown here is derived from an EMBL/GenBank/DDBJ whole genome shotgun (WGS) entry which is preliminary data.</text>
</comment>
<evidence type="ECO:0000313" key="3">
    <source>
        <dbReference type="EMBL" id="KAG6483664.1"/>
    </source>
</evidence>
<dbReference type="AlphaFoldDB" id="A0A8J5B8Z8"/>
<evidence type="ECO:0000313" key="1">
    <source>
        <dbReference type="EMBL" id="KAG6466686.1"/>
    </source>
</evidence>
<keyword evidence="4" id="KW-1185">Reference proteome</keyword>
<keyword evidence="2" id="KW-0496">Mitochondrion</keyword>
<dbReference type="EMBL" id="JACMSC010000026">
    <property type="protein sequence ID" value="KAG6467666.1"/>
    <property type="molecule type" value="Genomic_DNA"/>
</dbReference>
<dbReference type="EMBL" id="JACMSC010000016">
    <property type="protein sequence ID" value="KAG6483664.1"/>
    <property type="molecule type" value="Genomic_DNA"/>
</dbReference>
<geneLocation type="mitochondrion" evidence="2"/>
<evidence type="ECO:0000313" key="4">
    <source>
        <dbReference type="Proteomes" id="UP000734854"/>
    </source>
</evidence>
<protein>
    <submittedName>
        <fullName evidence="1">Uncharacterized protein</fullName>
    </submittedName>
</protein>
<gene>
    <name evidence="3" type="ORF">ZIOFF_060316</name>
    <name evidence="2" type="ORF">ZIOFF_074461</name>
    <name evidence="1" type="ORF">ZIOFF_075485</name>
</gene>
<proteinExistence type="predicted"/>
<accession>A0A8J5B8Z8</accession>
<dbReference type="EMBL" id="JACMSC010000134">
    <property type="protein sequence ID" value="KAG6466686.1"/>
    <property type="molecule type" value="Genomic_DNA"/>
</dbReference>
<dbReference type="Proteomes" id="UP000734854">
    <property type="component" value="Unassembled WGS sequence"/>
</dbReference>
<evidence type="ECO:0000313" key="2">
    <source>
        <dbReference type="EMBL" id="KAG6467666.1"/>
    </source>
</evidence>
<sequence length="154" mass="16768">MSEPLKNWLGMGAIIPARIIVRRRCVHRRGKSNASCSAGVAWSGSVAGPARLDASPFPFRIIIYRPFFPPVPSRMKIVVSMFDFGFRCNIIGPTDASPAQVPTVGRTFNIAFGLMCLPEPGEFPCSCCVRLASLAKAKGLGRPPMLRFPAVRPH</sequence>
<reference evidence="1 4" key="1">
    <citation type="submission" date="2020-08" db="EMBL/GenBank/DDBJ databases">
        <title>Plant Genome Project.</title>
        <authorList>
            <person name="Zhang R.-G."/>
        </authorList>
    </citation>
    <scope>NUCLEOTIDE SEQUENCE [LARGE SCALE GENOMIC DNA]</scope>
    <source>
        <tissue evidence="1">Rhizome</tissue>
    </source>
</reference>
<organism evidence="1 4">
    <name type="scientific">Zingiber officinale</name>
    <name type="common">Ginger</name>
    <name type="synonym">Amomum zingiber</name>
    <dbReference type="NCBI Taxonomy" id="94328"/>
    <lineage>
        <taxon>Eukaryota</taxon>
        <taxon>Viridiplantae</taxon>
        <taxon>Streptophyta</taxon>
        <taxon>Embryophyta</taxon>
        <taxon>Tracheophyta</taxon>
        <taxon>Spermatophyta</taxon>
        <taxon>Magnoliopsida</taxon>
        <taxon>Liliopsida</taxon>
        <taxon>Zingiberales</taxon>
        <taxon>Zingiberaceae</taxon>
        <taxon>Zingiber</taxon>
    </lineage>
</organism>
<name>A0A8J5B8Z8_ZINOF</name>